<dbReference type="STRING" id="388950.GCA_001611675_00489"/>
<proteinExistence type="predicted"/>
<dbReference type="AlphaFoldDB" id="A0A1I7H0K4"/>
<keyword evidence="1" id="KW-0175">Coiled coil</keyword>
<organism evidence="4 5">
    <name type="scientific">Pontibacter akesuensis</name>
    <dbReference type="NCBI Taxonomy" id="388950"/>
    <lineage>
        <taxon>Bacteria</taxon>
        <taxon>Pseudomonadati</taxon>
        <taxon>Bacteroidota</taxon>
        <taxon>Cytophagia</taxon>
        <taxon>Cytophagales</taxon>
        <taxon>Hymenobacteraceae</taxon>
        <taxon>Pontibacter</taxon>
    </lineage>
</organism>
<feature type="coiled-coil region" evidence="1">
    <location>
        <begin position="806"/>
        <end position="851"/>
    </location>
</feature>
<dbReference type="EMBL" id="FPCA01000001">
    <property type="protein sequence ID" value="SFU54026.1"/>
    <property type="molecule type" value="Genomic_DNA"/>
</dbReference>
<keyword evidence="4" id="KW-0540">Nuclease</keyword>
<protein>
    <submittedName>
        <fullName evidence="4">Exonuclease SbcC</fullName>
    </submittedName>
</protein>
<feature type="compositionally biased region" description="Low complexity" evidence="2">
    <location>
        <begin position="447"/>
        <end position="469"/>
    </location>
</feature>
<gene>
    <name evidence="4" type="ORF">SAMN04487941_1393</name>
</gene>
<dbReference type="Pfam" id="PF13558">
    <property type="entry name" value="SbcC_Walker_B"/>
    <property type="match status" value="1"/>
</dbReference>
<feature type="region of interest" description="Disordered" evidence="2">
    <location>
        <begin position="446"/>
        <end position="469"/>
    </location>
</feature>
<feature type="compositionally biased region" description="Basic and acidic residues" evidence="2">
    <location>
        <begin position="881"/>
        <end position="894"/>
    </location>
</feature>
<dbReference type="GO" id="GO:0004527">
    <property type="term" value="F:exonuclease activity"/>
    <property type="evidence" value="ECO:0007669"/>
    <property type="project" value="UniProtKB-KW"/>
</dbReference>
<dbReference type="PANTHER" id="PTHR32114">
    <property type="entry name" value="ABC TRANSPORTER ABCH.3"/>
    <property type="match status" value="1"/>
</dbReference>
<feature type="coiled-coil region" evidence="1">
    <location>
        <begin position="689"/>
        <end position="750"/>
    </location>
</feature>
<feature type="domain" description="Rad50/SbcC-type AAA" evidence="3">
    <location>
        <begin position="6"/>
        <end position="207"/>
    </location>
</feature>
<keyword evidence="5" id="KW-1185">Reference proteome</keyword>
<name>A0A1I7H0K4_9BACT</name>
<feature type="region of interest" description="Disordered" evidence="2">
    <location>
        <begin position="881"/>
        <end position="917"/>
    </location>
</feature>
<keyword evidence="4" id="KW-0378">Hydrolase</keyword>
<dbReference type="OrthoDB" id="9795626at2"/>
<dbReference type="PANTHER" id="PTHR32114:SF2">
    <property type="entry name" value="ABC TRANSPORTER ABCH.3"/>
    <property type="match status" value="1"/>
</dbReference>
<feature type="coiled-coil region" evidence="1">
    <location>
        <begin position="624"/>
        <end position="651"/>
    </location>
</feature>
<dbReference type="InterPro" id="IPR027417">
    <property type="entry name" value="P-loop_NTPase"/>
</dbReference>
<keyword evidence="4" id="KW-0269">Exonuclease</keyword>
<evidence type="ECO:0000256" key="2">
    <source>
        <dbReference type="SAM" id="MobiDB-lite"/>
    </source>
</evidence>
<dbReference type="InterPro" id="IPR038729">
    <property type="entry name" value="Rad50/SbcC_AAA"/>
</dbReference>
<reference evidence="5" key="1">
    <citation type="submission" date="2016-10" db="EMBL/GenBank/DDBJ databases">
        <authorList>
            <person name="Varghese N."/>
        </authorList>
    </citation>
    <scope>NUCLEOTIDE SEQUENCE [LARGE SCALE GENOMIC DNA]</scope>
    <source>
        <strain evidence="5">DSM 18820</strain>
    </source>
</reference>
<feature type="coiled-coil region" evidence="1">
    <location>
        <begin position="297"/>
        <end position="324"/>
    </location>
</feature>
<dbReference type="Gene3D" id="3.40.50.300">
    <property type="entry name" value="P-loop containing nucleotide triphosphate hydrolases"/>
    <property type="match status" value="2"/>
</dbReference>
<dbReference type="SUPFAM" id="SSF52540">
    <property type="entry name" value="P-loop containing nucleoside triphosphate hydrolases"/>
    <property type="match status" value="3"/>
</dbReference>
<dbReference type="Proteomes" id="UP000182491">
    <property type="component" value="Unassembled WGS sequence"/>
</dbReference>
<accession>A0A1I7H0K4</accession>
<evidence type="ECO:0000259" key="3">
    <source>
        <dbReference type="Pfam" id="PF13476"/>
    </source>
</evidence>
<evidence type="ECO:0000313" key="5">
    <source>
        <dbReference type="Proteomes" id="UP000182491"/>
    </source>
</evidence>
<dbReference type="Pfam" id="PF13476">
    <property type="entry name" value="AAA_23"/>
    <property type="match status" value="1"/>
</dbReference>
<feature type="coiled-coil region" evidence="1">
    <location>
        <begin position="1080"/>
        <end position="1107"/>
    </location>
</feature>
<evidence type="ECO:0000256" key="1">
    <source>
        <dbReference type="SAM" id="Coils"/>
    </source>
</evidence>
<feature type="coiled-coil region" evidence="1">
    <location>
        <begin position="956"/>
        <end position="1017"/>
    </location>
</feature>
<sequence>MKILSVRFQNLNSLKGEHEIRFDQSPLAEAGLFAITGPTGAGKTTVLDAITVGLYGLVHRHSNDKPLELMTRHTAESYAEVEFEANGKRFRSKWHLRRSRGKADGNIQPVHMELYSFEEDSLFDLKPSQVPDKVAELCGLDYNQFLRSVMLSQGDFARFLKANPNERSSLLEKITDTGIYSEISKYAYEKTKLERQKREELERRLQNTQLLPEEQRQAYEQSIKELAGQETILQKDIIGLQEKVQWLQLLAQLQAKQQEHQTGLHLQEQKLEQLQPDFQKLHQHEQAHQFVGELAEIRSANSKVVEVQEQLQTLLKRLPSLEAELEAAGKVAIEATKAHRQQEEALQKLEPQLAQVVKLDHQLASVSEAYHKNKKHYVSLDAQLKQEKAQLQTRQEELEKLTKEATSIKSWLEQNAKLQDLKEHLPEFKATLRDLQEVAQRIKRNQQEQQELQHQSQQDAELATKLQQEQAQQETQQKQLQQQKEATLEKLQAILATKSMDELEQAAQAQPAVVAKYERLLELARQHATHQQKLQSINQQLAQQQQQIAEATTQLADAQNKYSQAQEHLRALEKLVQLQQQIQQYEEARHTLHEDEPCPLCGSRQHPFAENGYMFDLPEEVKKRDAQQVLVKELEESITKLQLQLGALDQSGKLALAGKTEVETEAARMRLAYGQVLEGLPTSISINETEKLNQLLLAQQQSANDLQQQLARSRAFSRELESINQALQKLREAQVQAQAKYNQLQQSQKMLQTQLYKLQALLVDAQEQQQDLTETAVSFAASFGQTFDAATQQQLQQTLEQQALTYGEKEKELVAMRENYLALKEQVKSLIARVQEKETDLQERQLALKQEHEQLTGLKAGRQALFGDKDPEKERLQAQHELKARAAQAEEARRTQQQKQQELQEIRRNQSDCQNRQQQSQSVLDALREGLLRVLQQKGIDTIETLSQMLLNRDEADRLANLKAQTEKHLTELRKTLSNVQQELKQTQAKALTSEPLEALQQQQQEKTHRQRELIAQRARHEQLLDQDAAQREKNKELAGQLATQQQVYYRWSQLSDLIGSADGNKFSRFAQGLTLARLVELANRHLQKLNDRYRILKSSEEDLELLIVDVYQAEAVRPMNTLSGGESFLVSLSLALGLSDLAGRRTQINSLFIDEGFGTLDAETLDAAITTLENLQASGKMIGIISHVEALKERIGTQIRIQRQAGGVSTVQVTGS</sequence>
<dbReference type="GO" id="GO:0006302">
    <property type="term" value="P:double-strand break repair"/>
    <property type="evidence" value="ECO:0007669"/>
    <property type="project" value="InterPro"/>
</dbReference>
<evidence type="ECO:0000313" key="4">
    <source>
        <dbReference type="EMBL" id="SFU54026.1"/>
    </source>
</evidence>
<feature type="coiled-coil region" evidence="1">
    <location>
        <begin position="520"/>
        <end position="595"/>
    </location>
</feature>
<dbReference type="GO" id="GO:0016887">
    <property type="term" value="F:ATP hydrolysis activity"/>
    <property type="evidence" value="ECO:0007669"/>
    <property type="project" value="InterPro"/>
</dbReference>
<dbReference type="RefSeq" id="WP_068836691.1">
    <property type="nucleotide sequence ID" value="NZ_BMXC01000001.1"/>
</dbReference>